<sequence>SSPLVLRCSLGLRVPLGLMARLRVLKFTSGFVAHPWVLESYGAPSSLKVPVTTRNPKL</sequence>
<dbReference type="Proteomes" id="UP000237105">
    <property type="component" value="Unassembled WGS sequence"/>
</dbReference>
<evidence type="ECO:0000313" key="1">
    <source>
        <dbReference type="EMBL" id="PON53632.1"/>
    </source>
</evidence>
<name>A0A2P5BXW5_PARAD</name>
<feature type="non-terminal residue" evidence="1">
    <location>
        <position position="1"/>
    </location>
</feature>
<dbReference type="EMBL" id="JXTB01000204">
    <property type="protein sequence ID" value="PON53632.1"/>
    <property type="molecule type" value="Genomic_DNA"/>
</dbReference>
<comment type="caution">
    <text evidence="1">The sequence shown here is derived from an EMBL/GenBank/DDBJ whole genome shotgun (WGS) entry which is preliminary data.</text>
</comment>
<keyword evidence="2" id="KW-1185">Reference proteome</keyword>
<gene>
    <name evidence="1" type="ORF">PanWU01x14_200700</name>
</gene>
<proteinExistence type="predicted"/>
<organism evidence="1 2">
    <name type="scientific">Parasponia andersonii</name>
    <name type="common">Sponia andersonii</name>
    <dbReference type="NCBI Taxonomy" id="3476"/>
    <lineage>
        <taxon>Eukaryota</taxon>
        <taxon>Viridiplantae</taxon>
        <taxon>Streptophyta</taxon>
        <taxon>Embryophyta</taxon>
        <taxon>Tracheophyta</taxon>
        <taxon>Spermatophyta</taxon>
        <taxon>Magnoliopsida</taxon>
        <taxon>eudicotyledons</taxon>
        <taxon>Gunneridae</taxon>
        <taxon>Pentapetalae</taxon>
        <taxon>rosids</taxon>
        <taxon>fabids</taxon>
        <taxon>Rosales</taxon>
        <taxon>Cannabaceae</taxon>
        <taxon>Parasponia</taxon>
    </lineage>
</organism>
<dbReference type="AlphaFoldDB" id="A0A2P5BXW5"/>
<protein>
    <submittedName>
        <fullName evidence="1">Uncharacterized protein</fullName>
    </submittedName>
</protein>
<evidence type="ECO:0000313" key="2">
    <source>
        <dbReference type="Proteomes" id="UP000237105"/>
    </source>
</evidence>
<accession>A0A2P5BXW5</accession>
<reference evidence="2" key="1">
    <citation type="submission" date="2016-06" db="EMBL/GenBank/DDBJ databases">
        <title>Parallel loss of symbiosis genes in relatives of nitrogen-fixing non-legume Parasponia.</title>
        <authorList>
            <person name="Van Velzen R."/>
            <person name="Holmer R."/>
            <person name="Bu F."/>
            <person name="Rutten L."/>
            <person name="Van Zeijl A."/>
            <person name="Liu W."/>
            <person name="Santuari L."/>
            <person name="Cao Q."/>
            <person name="Sharma T."/>
            <person name="Shen D."/>
            <person name="Roswanjaya Y."/>
            <person name="Wardhani T."/>
            <person name="Kalhor M.S."/>
            <person name="Jansen J."/>
            <person name="Van den Hoogen J."/>
            <person name="Gungor B."/>
            <person name="Hartog M."/>
            <person name="Hontelez J."/>
            <person name="Verver J."/>
            <person name="Yang W.-C."/>
            <person name="Schijlen E."/>
            <person name="Repin R."/>
            <person name="Schilthuizen M."/>
            <person name="Schranz E."/>
            <person name="Heidstra R."/>
            <person name="Miyata K."/>
            <person name="Fedorova E."/>
            <person name="Kohlen W."/>
            <person name="Bisseling T."/>
            <person name="Smit S."/>
            <person name="Geurts R."/>
        </authorList>
    </citation>
    <scope>NUCLEOTIDE SEQUENCE [LARGE SCALE GENOMIC DNA]</scope>
    <source>
        <strain evidence="2">cv. WU1-14</strain>
    </source>
</reference>